<gene>
    <name evidence="1" type="ORF">E5358_06910</name>
</gene>
<organism evidence="1 2">
    <name type="scientific">Palleniella muris</name>
    <dbReference type="NCBI Taxonomy" id="3038145"/>
    <lineage>
        <taxon>Bacteria</taxon>
        <taxon>Pseudomonadati</taxon>
        <taxon>Bacteroidota</taxon>
        <taxon>Bacteroidia</taxon>
        <taxon>Bacteroidales</taxon>
        <taxon>Prevotellaceae</taxon>
        <taxon>Palleniella</taxon>
    </lineage>
</organism>
<evidence type="ECO:0000313" key="1">
    <source>
        <dbReference type="EMBL" id="TGX82492.1"/>
    </source>
</evidence>
<protein>
    <submittedName>
        <fullName evidence="1">Uncharacterized protein</fullName>
    </submittedName>
</protein>
<dbReference type="EMBL" id="SRZC01000009">
    <property type="protein sequence ID" value="TGX82492.1"/>
    <property type="molecule type" value="Genomic_DNA"/>
</dbReference>
<reference evidence="1" key="1">
    <citation type="submission" date="2019-04" db="EMBL/GenBank/DDBJ databases">
        <title>Microbes associate with the intestines of laboratory mice.</title>
        <authorList>
            <person name="Navarre W."/>
            <person name="Wong E."/>
            <person name="Huang K."/>
            <person name="Tropini C."/>
            <person name="Ng K."/>
            <person name="Yu B."/>
        </authorList>
    </citation>
    <scope>NUCLEOTIDE SEQUENCE</scope>
    <source>
        <strain evidence="1">NM73_A23</strain>
    </source>
</reference>
<proteinExistence type="predicted"/>
<comment type="caution">
    <text evidence="1">The sequence shown here is derived from an EMBL/GenBank/DDBJ whole genome shotgun (WGS) entry which is preliminary data.</text>
</comment>
<sequence>MKKILLSAIAALGAMAADAQVTTVDKNYAVYLTKDTVGVSLGDEDLAKAYEKTGIAYKSGGNAGQAVKVCLSKDYLDEETGVKFSQGYYASKRQNNMEYYYVKNCKQIIIYSLSGGQTQAYAAENAGALGDETTGTGIRDVENTEAARVAPKKILKNGQIMVGDFNIAGQRVK</sequence>
<keyword evidence="2" id="KW-1185">Reference proteome</keyword>
<evidence type="ECO:0000313" key="2">
    <source>
        <dbReference type="Proteomes" id="UP000308886"/>
    </source>
</evidence>
<dbReference type="Proteomes" id="UP000308886">
    <property type="component" value="Unassembled WGS sequence"/>
</dbReference>
<accession>A0AC61QQK0</accession>
<name>A0AC61QQK0_9BACT</name>